<feature type="compositionally biased region" description="Basic and acidic residues" evidence="1">
    <location>
        <begin position="60"/>
        <end position="69"/>
    </location>
</feature>
<sequence length="85" mass="9836">FIMLILKALLFLLQDILGREYWTPVMSTKRLGVTLVVQGERMRSAGGVYVVVIERMARPDNDRSRERRTGRSHLNGPAQHDWRSN</sequence>
<organism evidence="3">
    <name type="scientific">Amblyomma triste</name>
    <name type="common">Neotropical tick</name>
    <dbReference type="NCBI Taxonomy" id="251400"/>
    <lineage>
        <taxon>Eukaryota</taxon>
        <taxon>Metazoa</taxon>
        <taxon>Ecdysozoa</taxon>
        <taxon>Arthropoda</taxon>
        <taxon>Chelicerata</taxon>
        <taxon>Arachnida</taxon>
        <taxon>Acari</taxon>
        <taxon>Parasitiformes</taxon>
        <taxon>Ixodida</taxon>
        <taxon>Ixodoidea</taxon>
        <taxon>Ixodidae</taxon>
        <taxon>Amblyomminae</taxon>
        <taxon>Amblyomma</taxon>
    </lineage>
</organism>
<feature type="non-terminal residue" evidence="3">
    <location>
        <position position="1"/>
    </location>
</feature>
<name>A0A023G3Q0_AMBTT</name>
<evidence type="ECO:0000313" key="3">
    <source>
        <dbReference type="EMBL" id="JAC27470.1"/>
    </source>
</evidence>
<evidence type="ECO:0000256" key="1">
    <source>
        <dbReference type="SAM" id="MobiDB-lite"/>
    </source>
</evidence>
<dbReference type="EMBL" id="GBBM01007948">
    <property type="protein sequence ID" value="JAC27470.1"/>
    <property type="molecule type" value="mRNA"/>
</dbReference>
<feature type="region of interest" description="Disordered" evidence="1">
    <location>
        <begin position="60"/>
        <end position="85"/>
    </location>
</feature>
<reference evidence="3" key="1">
    <citation type="submission" date="2014-03" db="EMBL/GenBank/DDBJ databases">
        <title>The sialotranscriptome of Amblyomma triste, Amblyomma parvum and Amblyomma cajennense ticks, uncovered by 454-based RNA-seq.</title>
        <authorList>
            <person name="Garcia G.R."/>
            <person name="Gardinassi L.G."/>
            <person name="Ribeiro J.M."/>
            <person name="Anatriello E."/>
            <person name="Ferreira B.R."/>
            <person name="Moreira H.N."/>
            <person name="Mafra C."/>
            <person name="Olegario M.M."/>
            <person name="Szabo P.J."/>
            <person name="Miranda-Santos I.K."/>
            <person name="Maruyama S.R."/>
        </authorList>
    </citation>
    <scope>NUCLEOTIDE SEQUENCE</scope>
    <source>
        <strain evidence="3">Mato Grasso do Sul</strain>
        <tissue evidence="3">Salivary glands</tissue>
    </source>
</reference>
<protein>
    <submittedName>
        <fullName evidence="3">Putative secreted protein</fullName>
    </submittedName>
</protein>
<evidence type="ECO:0000256" key="2">
    <source>
        <dbReference type="SAM" id="SignalP"/>
    </source>
</evidence>
<accession>A0A023G3Q0</accession>
<feature type="chain" id="PRO_5001518146" evidence="2">
    <location>
        <begin position="19"/>
        <end position="85"/>
    </location>
</feature>
<feature type="signal peptide" evidence="2">
    <location>
        <begin position="1"/>
        <end position="18"/>
    </location>
</feature>
<keyword evidence="2" id="KW-0732">Signal</keyword>
<dbReference type="AlphaFoldDB" id="A0A023G3Q0"/>
<proteinExistence type="evidence at transcript level"/>